<proteinExistence type="inferred from homology"/>
<evidence type="ECO:0000313" key="14">
    <source>
        <dbReference type="Proteomes" id="UP000694421"/>
    </source>
</evidence>
<dbReference type="Pfam" id="PF07654">
    <property type="entry name" value="C1-set"/>
    <property type="match status" value="1"/>
</dbReference>
<dbReference type="Pfam" id="PF00129">
    <property type="entry name" value="MHC_I"/>
    <property type="match status" value="1"/>
</dbReference>
<dbReference type="InterPro" id="IPR003597">
    <property type="entry name" value="Ig_C1-set"/>
</dbReference>
<dbReference type="PROSITE" id="PS50835">
    <property type="entry name" value="IG_LIKE"/>
    <property type="match status" value="1"/>
</dbReference>
<keyword evidence="7" id="KW-0472">Membrane</keyword>
<evidence type="ECO:0000313" key="13">
    <source>
        <dbReference type="Ensembl" id="ENSSMRP00000004485.1"/>
    </source>
</evidence>
<dbReference type="GO" id="GO:0006955">
    <property type="term" value="P:immune response"/>
    <property type="evidence" value="ECO:0007669"/>
    <property type="project" value="TreeGrafter"/>
</dbReference>
<evidence type="ECO:0000256" key="4">
    <source>
        <dbReference type="ARBA" id="ARBA00022729"/>
    </source>
</evidence>
<dbReference type="SMART" id="SM00407">
    <property type="entry name" value="IGc1"/>
    <property type="match status" value="1"/>
</dbReference>
<keyword evidence="8" id="KW-1015">Disulfide bond</keyword>
<evidence type="ECO:0000256" key="1">
    <source>
        <dbReference type="ARBA" id="ARBA00004479"/>
    </source>
</evidence>
<keyword evidence="14" id="KW-1185">Reference proteome</keyword>
<dbReference type="GO" id="GO:0009897">
    <property type="term" value="C:external side of plasma membrane"/>
    <property type="evidence" value="ECO:0007669"/>
    <property type="project" value="TreeGrafter"/>
</dbReference>
<keyword evidence="2" id="KW-0490">MHC I</keyword>
<dbReference type="InterPro" id="IPR050208">
    <property type="entry name" value="MHC_class-I_related"/>
</dbReference>
<evidence type="ECO:0000256" key="5">
    <source>
        <dbReference type="ARBA" id="ARBA00022859"/>
    </source>
</evidence>
<evidence type="ECO:0000256" key="10">
    <source>
        <dbReference type="RuleBase" id="RU004439"/>
    </source>
</evidence>
<feature type="signal peptide" evidence="11">
    <location>
        <begin position="1"/>
        <end position="27"/>
    </location>
</feature>
<dbReference type="Proteomes" id="UP000694421">
    <property type="component" value="Unplaced"/>
</dbReference>
<keyword evidence="6" id="KW-1133">Transmembrane helix</keyword>
<dbReference type="FunFam" id="2.60.40.10:FF:000204">
    <property type="entry name" value="Major histocompatibility complex, class I-related protein"/>
    <property type="match status" value="1"/>
</dbReference>
<dbReference type="Gene3D" id="3.30.500.10">
    <property type="entry name" value="MHC class I-like antigen recognition-like"/>
    <property type="match status" value="1"/>
</dbReference>
<keyword evidence="3" id="KW-0812">Transmembrane</keyword>
<dbReference type="GeneTree" id="ENSGT01150000286995"/>
<feature type="chain" id="PRO_5034165351" description="Ig-like domain-containing protein" evidence="11">
    <location>
        <begin position="28"/>
        <end position="324"/>
    </location>
</feature>
<dbReference type="OMA" id="PEISMMW"/>
<dbReference type="GO" id="GO:0042612">
    <property type="term" value="C:MHC class I protein complex"/>
    <property type="evidence" value="ECO:0007669"/>
    <property type="project" value="UniProtKB-KW"/>
</dbReference>
<dbReference type="InterPro" id="IPR013783">
    <property type="entry name" value="Ig-like_fold"/>
</dbReference>
<dbReference type="CDD" id="cd07698">
    <property type="entry name" value="IgC1_MHC_I_alpha3"/>
    <property type="match status" value="1"/>
</dbReference>
<comment type="subcellular location">
    <subcellularLocation>
        <location evidence="1">Membrane</location>
        <topology evidence="1">Single-pass type I membrane protein</topology>
    </subcellularLocation>
</comment>
<accession>A0A8D0B9H5</accession>
<dbReference type="InterPro" id="IPR007110">
    <property type="entry name" value="Ig-like_dom"/>
</dbReference>
<dbReference type="InterPro" id="IPR037055">
    <property type="entry name" value="MHC_I-like_Ag-recog_sf"/>
</dbReference>
<dbReference type="FunFam" id="3.30.500.10:FF:000001">
    <property type="entry name" value="H-2 class I histocompatibility antigen, alpha chain"/>
    <property type="match status" value="1"/>
</dbReference>
<evidence type="ECO:0000256" key="2">
    <source>
        <dbReference type="ARBA" id="ARBA00022451"/>
    </source>
</evidence>
<dbReference type="PANTHER" id="PTHR16675:SF242">
    <property type="entry name" value="MAJOR HISTOCOMPATIBILITY COMPLEX CLASS I-RELATED GENE PROTEIN"/>
    <property type="match status" value="1"/>
</dbReference>
<dbReference type="AlphaFoldDB" id="A0A8D0B9H5"/>
<comment type="similarity">
    <text evidence="10">Belongs to the MHC class I family.</text>
</comment>
<dbReference type="PROSITE" id="PS51257">
    <property type="entry name" value="PROKAR_LIPOPROTEIN"/>
    <property type="match status" value="1"/>
</dbReference>
<reference evidence="13" key="2">
    <citation type="submission" date="2025-09" db="UniProtKB">
        <authorList>
            <consortium name="Ensembl"/>
        </authorList>
    </citation>
    <scope>IDENTIFICATION</scope>
</reference>
<dbReference type="InterPro" id="IPR003006">
    <property type="entry name" value="Ig/MHC_CS"/>
</dbReference>
<reference evidence="13" key="1">
    <citation type="submission" date="2025-08" db="UniProtKB">
        <authorList>
            <consortium name="Ensembl"/>
        </authorList>
    </citation>
    <scope>IDENTIFICATION</scope>
</reference>
<dbReference type="SUPFAM" id="SSF48726">
    <property type="entry name" value="Immunoglobulin"/>
    <property type="match status" value="1"/>
</dbReference>
<dbReference type="PANTHER" id="PTHR16675">
    <property type="entry name" value="MHC CLASS I-RELATED"/>
    <property type="match status" value="1"/>
</dbReference>
<dbReference type="SUPFAM" id="SSF54452">
    <property type="entry name" value="MHC antigen-recognition domain"/>
    <property type="match status" value="1"/>
</dbReference>
<evidence type="ECO:0000256" key="11">
    <source>
        <dbReference type="SAM" id="SignalP"/>
    </source>
</evidence>
<dbReference type="GO" id="GO:0002474">
    <property type="term" value="P:antigen processing and presentation of peptide antigen via MHC class I"/>
    <property type="evidence" value="ECO:0007669"/>
    <property type="project" value="UniProtKB-KW"/>
</dbReference>
<keyword evidence="4 11" id="KW-0732">Signal</keyword>
<dbReference type="PRINTS" id="PR01638">
    <property type="entry name" value="MHCCLASSI"/>
</dbReference>
<evidence type="ECO:0000256" key="7">
    <source>
        <dbReference type="ARBA" id="ARBA00023136"/>
    </source>
</evidence>
<evidence type="ECO:0000259" key="12">
    <source>
        <dbReference type="PROSITE" id="PS50835"/>
    </source>
</evidence>
<dbReference type="Gene3D" id="2.60.40.10">
    <property type="entry name" value="Immunoglobulins"/>
    <property type="match status" value="1"/>
</dbReference>
<feature type="domain" description="Ig-like" evidence="12">
    <location>
        <begin position="213"/>
        <end position="303"/>
    </location>
</feature>
<evidence type="ECO:0000256" key="8">
    <source>
        <dbReference type="ARBA" id="ARBA00023157"/>
    </source>
</evidence>
<organism evidence="13 14">
    <name type="scientific">Salvator merianae</name>
    <name type="common">Argentine black and white tegu</name>
    <name type="synonym">Tupinambis merianae</name>
    <dbReference type="NCBI Taxonomy" id="96440"/>
    <lineage>
        <taxon>Eukaryota</taxon>
        <taxon>Metazoa</taxon>
        <taxon>Chordata</taxon>
        <taxon>Craniata</taxon>
        <taxon>Vertebrata</taxon>
        <taxon>Euteleostomi</taxon>
        <taxon>Lepidosauria</taxon>
        <taxon>Squamata</taxon>
        <taxon>Bifurcata</taxon>
        <taxon>Unidentata</taxon>
        <taxon>Episquamata</taxon>
        <taxon>Laterata</taxon>
        <taxon>Teiioidea</taxon>
        <taxon>Teiidae</taxon>
        <taxon>Salvator</taxon>
    </lineage>
</organism>
<dbReference type="InterPro" id="IPR001039">
    <property type="entry name" value="MHC_I_a_a1/a2"/>
</dbReference>
<evidence type="ECO:0000256" key="9">
    <source>
        <dbReference type="ARBA" id="ARBA00023180"/>
    </source>
</evidence>
<evidence type="ECO:0000256" key="3">
    <source>
        <dbReference type="ARBA" id="ARBA00022692"/>
    </source>
</evidence>
<dbReference type="InterPro" id="IPR011162">
    <property type="entry name" value="MHC_I/II-like_Ag-recog"/>
</dbReference>
<keyword evidence="5" id="KW-0391">Immunity</keyword>
<dbReference type="InterPro" id="IPR011161">
    <property type="entry name" value="MHC_I-like_Ag-recog"/>
</dbReference>
<keyword evidence="9" id="KW-0325">Glycoprotein</keyword>
<name>A0A8D0B9H5_SALMN</name>
<sequence>MGRGADLLPWKLPWAVVSLVLLGACEGPSSHSLRYIATGLPEPSQGLPKFIYVGYVDGQAFVQYDSNRMTLLFRMPWFEEVEKEDPQYWHTVTDIAEERGNWFEKDIDILRNRYNQTGVFHTWQAMYGCEQREDGSTGGDWQLGYNGKDFIAFDKETLTWTAPNAQAQMYKWIWDAKTYINKYKKYYLEVKCIEELQKYLHYGNKTLLRTEPPKVKMTSKTDHDNMETLICRADGFYPKDIHAVWTRDGEVWEQETLHGLVAHNSDGTYHTWISTKTDPKDKGRFQCRVDHESWKDAVDFPVEQHDDRGFWEVKCELGRRRDKM</sequence>
<dbReference type="Ensembl" id="ENSSMRT00000005292.1">
    <property type="protein sequence ID" value="ENSSMRP00000004485.1"/>
    <property type="gene ID" value="ENSSMRG00000003698.1"/>
</dbReference>
<dbReference type="InterPro" id="IPR036179">
    <property type="entry name" value="Ig-like_dom_sf"/>
</dbReference>
<evidence type="ECO:0000256" key="6">
    <source>
        <dbReference type="ARBA" id="ARBA00022989"/>
    </source>
</evidence>
<dbReference type="PROSITE" id="PS00290">
    <property type="entry name" value="IG_MHC"/>
    <property type="match status" value="1"/>
</dbReference>
<protein>
    <recommendedName>
        <fullName evidence="12">Ig-like domain-containing protein</fullName>
    </recommendedName>
</protein>
<dbReference type="GO" id="GO:0005615">
    <property type="term" value="C:extracellular space"/>
    <property type="evidence" value="ECO:0007669"/>
    <property type="project" value="TreeGrafter"/>
</dbReference>